<reference evidence="3 4" key="1">
    <citation type="journal article" date="2018" name="ISME J.">
        <title>Endosymbiont genomes yield clues of tubeworm success.</title>
        <authorList>
            <person name="Li Y."/>
            <person name="Liles M.R."/>
            <person name="Halanych K.M."/>
        </authorList>
    </citation>
    <scope>NUCLEOTIDE SEQUENCE [LARGE SCALE GENOMIC DNA]</scope>
    <source>
        <strain evidence="3">A1464</strain>
    </source>
</reference>
<evidence type="ECO:0000259" key="1">
    <source>
        <dbReference type="PROSITE" id="PS50042"/>
    </source>
</evidence>
<dbReference type="CDD" id="cd00038">
    <property type="entry name" value="CAP_ED"/>
    <property type="match status" value="1"/>
</dbReference>
<dbReference type="InterPro" id="IPR000595">
    <property type="entry name" value="cNMP-bd_dom"/>
</dbReference>
<dbReference type="EMBL" id="QFXC01000013">
    <property type="protein sequence ID" value="RDH81609.1"/>
    <property type="molecule type" value="Genomic_DNA"/>
</dbReference>
<dbReference type="InterPro" id="IPR018490">
    <property type="entry name" value="cNMP-bd_dom_sf"/>
</dbReference>
<dbReference type="CDD" id="cd01948">
    <property type="entry name" value="EAL"/>
    <property type="match status" value="1"/>
</dbReference>
<dbReference type="InterPro" id="IPR035919">
    <property type="entry name" value="EAL_sf"/>
</dbReference>
<dbReference type="SMART" id="SM00100">
    <property type="entry name" value="cNMP"/>
    <property type="match status" value="1"/>
</dbReference>
<dbReference type="SUPFAM" id="SSF141868">
    <property type="entry name" value="EAL domain-like"/>
    <property type="match status" value="1"/>
</dbReference>
<evidence type="ECO:0008006" key="5">
    <source>
        <dbReference type="Google" id="ProtNLM"/>
    </source>
</evidence>
<feature type="domain" description="Cyclic nucleotide-binding" evidence="1">
    <location>
        <begin position="1"/>
        <end position="89"/>
    </location>
</feature>
<dbReference type="Pfam" id="PF00027">
    <property type="entry name" value="cNMP_binding"/>
    <property type="match status" value="1"/>
</dbReference>
<dbReference type="PANTHER" id="PTHR33121">
    <property type="entry name" value="CYCLIC DI-GMP PHOSPHODIESTERASE PDEF"/>
    <property type="match status" value="1"/>
</dbReference>
<keyword evidence="4" id="KW-1185">Reference proteome</keyword>
<dbReference type="SMART" id="SM00052">
    <property type="entry name" value="EAL"/>
    <property type="match status" value="1"/>
</dbReference>
<accession>A0A370D9P8</accession>
<evidence type="ECO:0000259" key="2">
    <source>
        <dbReference type="PROSITE" id="PS50883"/>
    </source>
</evidence>
<dbReference type="PANTHER" id="PTHR33121:SF70">
    <property type="entry name" value="SIGNALING PROTEIN YKOW"/>
    <property type="match status" value="1"/>
</dbReference>
<sequence length="459" mass="51731">MISTEYKKDYPLDSLIFSDGDPADCAYIIEKGMVEVSIIKDEKKLIIALLTDGDLLGEMALIDDHVRNATAIAIEDSQLIVIPREYIKHKIDISDPTVRFFLQVIMERYRDMHARMMHVVEGITHHASEDEYQSMFNNTTNIVKSLMKQYIEMQDRIMGAVNTSTHSDENHVAHPDEVMSTVSTLNLEHNLRNAIENNEFELYYQPIIDIKNNHIAGCEALIRWNNPVLGFVSPADFIPKAEECGLIVPLGQWIIEEACEALIRFLKTSGSKGSFLYVSINLSARQFEHPDLIKDISNVLNNLKIVPANVKFEITETLLMANPDRALEALKNLKQLGVTLAIDDFGTGYSSFSYLHHFPIDTLKIDQTFVGTMCEDKKSFEIVSTLNSLAHNLGMNVIAEGIETADVDNKLRQINSDYAQGYLYSRPVAEAEFIKLLKNGLSQVVLDEIEINPSKTGCK</sequence>
<comment type="caution">
    <text evidence="3">The sequence shown here is derived from an EMBL/GenBank/DDBJ whole genome shotgun (WGS) entry which is preliminary data.</text>
</comment>
<dbReference type="Gene3D" id="2.60.120.10">
    <property type="entry name" value="Jelly Rolls"/>
    <property type="match status" value="1"/>
</dbReference>
<dbReference type="Pfam" id="PF00563">
    <property type="entry name" value="EAL"/>
    <property type="match status" value="1"/>
</dbReference>
<organism evidence="3 4">
    <name type="scientific">endosymbiont of Galathealinum brachiosum</name>
    <dbReference type="NCBI Taxonomy" id="2200906"/>
    <lineage>
        <taxon>Bacteria</taxon>
        <taxon>Pseudomonadati</taxon>
        <taxon>Pseudomonadota</taxon>
        <taxon>Gammaproteobacteria</taxon>
        <taxon>sulfur-oxidizing symbionts</taxon>
    </lineage>
</organism>
<dbReference type="InterPro" id="IPR001633">
    <property type="entry name" value="EAL_dom"/>
</dbReference>
<name>A0A370D9P8_9GAMM</name>
<dbReference type="SUPFAM" id="SSF51206">
    <property type="entry name" value="cAMP-binding domain-like"/>
    <property type="match status" value="1"/>
</dbReference>
<dbReference type="Gene3D" id="3.20.20.450">
    <property type="entry name" value="EAL domain"/>
    <property type="match status" value="1"/>
</dbReference>
<dbReference type="Proteomes" id="UP000254266">
    <property type="component" value="Unassembled WGS sequence"/>
</dbReference>
<dbReference type="GO" id="GO:0071111">
    <property type="term" value="F:cyclic-guanylate-specific phosphodiesterase activity"/>
    <property type="evidence" value="ECO:0007669"/>
    <property type="project" value="InterPro"/>
</dbReference>
<protein>
    <recommendedName>
        <fullName evidence="5">Cyclic nucleotide-binding protein</fullName>
    </recommendedName>
</protein>
<feature type="domain" description="EAL" evidence="2">
    <location>
        <begin position="184"/>
        <end position="441"/>
    </location>
</feature>
<proteinExistence type="predicted"/>
<dbReference type="AlphaFoldDB" id="A0A370D9P8"/>
<dbReference type="PROSITE" id="PS50042">
    <property type="entry name" value="CNMP_BINDING_3"/>
    <property type="match status" value="1"/>
</dbReference>
<dbReference type="InterPro" id="IPR050706">
    <property type="entry name" value="Cyclic-di-GMP_PDE-like"/>
</dbReference>
<dbReference type="PROSITE" id="PS50883">
    <property type="entry name" value="EAL"/>
    <property type="match status" value="1"/>
</dbReference>
<evidence type="ECO:0000313" key="4">
    <source>
        <dbReference type="Proteomes" id="UP000254266"/>
    </source>
</evidence>
<gene>
    <name evidence="3" type="ORF">DIZ80_16185</name>
</gene>
<dbReference type="InterPro" id="IPR014710">
    <property type="entry name" value="RmlC-like_jellyroll"/>
</dbReference>
<evidence type="ECO:0000313" key="3">
    <source>
        <dbReference type="EMBL" id="RDH81609.1"/>
    </source>
</evidence>